<dbReference type="Proteomes" id="UP000318571">
    <property type="component" value="Chromosome 3"/>
</dbReference>
<accession>A0A553P879</accession>
<keyword evidence="3" id="KW-1185">Reference proteome</keyword>
<dbReference type="EMBL" id="VCGU01000007">
    <property type="protein sequence ID" value="TRY73876.1"/>
    <property type="molecule type" value="Genomic_DNA"/>
</dbReference>
<protein>
    <submittedName>
        <fullName evidence="2">Uncharacterized protein</fullName>
    </submittedName>
</protein>
<evidence type="ECO:0000313" key="3">
    <source>
        <dbReference type="Proteomes" id="UP000318571"/>
    </source>
</evidence>
<evidence type="ECO:0000256" key="1">
    <source>
        <dbReference type="SAM" id="MobiDB-lite"/>
    </source>
</evidence>
<sequence>MSTLGREHPSLGGSRFFVLHGSTVRTLRGGTSRKSGTNLLHCRVQETLINMRSIRTSAGSWHMFLSVWTLFTTGFDLYCIQSAPESSTPDLATTYSVSILSMLETSCEKPTGRYPMPFSSLALFCSTCYELMLFGRLEEGTRNAFKVFNILTTQLRLYFFPLLGAQRSHQTAGLGQTEDGHNDFSARLKSGKTPLDPGPHLRM</sequence>
<evidence type="ECO:0000313" key="2">
    <source>
        <dbReference type="EMBL" id="TRY73876.1"/>
    </source>
</evidence>
<proteinExistence type="predicted"/>
<organism evidence="2 3">
    <name type="scientific">Tigriopus californicus</name>
    <name type="common">Marine copepod</name>
    <dbReference type="NCBI Taxonomy" id="6832"/>
    <lineage>
        <taxon>Eukaryota</taxon>
        <taxon>Metazoa</taxon>
        <taxon>Ecdysozoa</taxon>
        <taxon>Arthropoda</taxon>
        <taxon>Crustacea</taxon>
        <taxon>Multicrustacea</taxon>
        <taxon>Hexanauplia</taxon>
        <taxon>Copepoda</taxon>
        <taxon>Harpacticoida</taxon>
        <taxon>Harpacticidae</taxon>
        <taxon>Tigriopus</taxon>
    </lineage>
</organism>
<name>A0A553P879_TIGCA</name>
<dbReference type="AlphaFoldDB" id="A0A553P879"/>
<gene>
    <name evidence="2" type="ORF">TCAL_15747</name>
</gene>
<feature type="region of interest" description="Disordered" evidence="1">
    <location>
        <begin position="171"/>
        <end position="203"/>
    </location>
</feature>
<comment type="caution">
    <text evidence="2">The sequence shown here is derived from an EMBL/GenBank/DDBJ whole genome shotgun (WGS) entry which is preliminary data.</text>
</comment>
<reference evidence="2 3" key="1">
    <citation type="journal article" date="2018" name="Nat. Ecol. Evol.">
        <title>Genomic signatures of mitonuclear coevolution across populations of Tigriopus californicus.</title>
        <authorList>
            <person name="Barreto F.S."/>
            <person name="Watson E.T."/>
            <person name="Lima T.G."/>
            <person name="Willett C.S."/>
            <person name="Edmands S."/>
            <person name="Li W."/>
            <person name="Burton R.S."/>
        </authorList>
    </citation>
    <scope>NUCLEOTIDE SEQUENCE [LARGE SCALE GENOMIC DNA]</scope>
    <source>
        <strain evidence="2 3">San Diego</strain>
    </source>
</reference>